<keyword evidence="5" id="KW-1185">Reference proteome</keyword>
<dbReference type="Proteomes" id="UP000744032">
    <property type="component" value="Unassembled WGS sequence"/>
</dbReference>
<dbReference type="SMART" id="SM00637">
    <property type="entry name" value="CBD_II"/>
    <property type="match status" value="1"/>
</dbReference>
<dbReference type="RefSeq" id="WP_210719610.1">
    <property type="nucleotide sequence ID" value="NZ_JAAXMD010000194.1"/>
</dbReference>
<gene>
    <name evidence="4" type="ORF">HF200_20135</name>
</gene>
<feature type="domain" description="CBM2" evidence="3">
    <location>
        <begin position="10"/>
        <end position="116"/>
    </location>
</feature>
<sequence length="116" mass="11790">PTSTPTSTPTDPHTGSCMAVYSVTNSWGGGFQGSVEVMNHSTSAQSGWAVSWKPGTGTKISSVWNGALSTASDGTVTVRNMDYNRVIPADGSVTFGFTATSTGNNVPVGSIGCVTP</sequence>
<evidence type="ECO:0000256" key="2">
    <source>
        <dbReference type="ARBA" id="ARBA00023326"/>
    </source>
</evidence>
<keyword evidence="2" id="KW-0624">Polysaccharide degradation</keyword>
<evidence type="ECO:0000256" key="1">
    <source>
        <dbReference type="ARBA" id="ARBA00022729"/>
    </source>
</evidence>
<evidence type="ECO:0000259" key="3">
    <source>
        <dbReference type="PROSITE" id="PS51173"/>
    </source>
</evidence>
<comment type="caution">
    <text evidence="4">The sequence shown here is derived from an EMBL/GenBank/DDBJ whole genome shotgun (WGS) entry which is preliminary data.</text>
</comment>
<dbReference type="PROSITE" id="PS51173">
    <property type="entry name" value="CBM2"/>
    <property type="match status" value="1"/>
</dbReference>
<protein>
    <submittedName>
        <fullName evidence="4">Chitin-binding protein</fullName>
    </submittedName>
</protein>
<keyword evidence="2" id="KW-0119">Carbohydrate metabolism</keyword>
<accession>A0ABX1IMP7</accession>
<dbReference type="Pfam" id="PF00553">
    <property type="entry name" value="CBM_2"/>
    <property type="match status" value="1"/>
</dbReference>
<dbReference type="Gene3D" id="2.60.40.290">
    <property type="match status" value="1"/>
</dbReference>
<evidence type="ECO:0000313" key="4">
    <source>
        <dbReference type="EMBL" id="NKQ26667.1"/>
    </source>
</evidence>
<dbReference type="EMBL" id="JAAXMD010000194">
    <property type="protein sequence ID" value="NKQ26667.1"/>
    <property type="molecule type" value="Genomic_DNA"/>
</dbReference>
<name>A0ABX1IMP7_STRGB</name>
<dbReference type="InterPro" id="IPR012291">
    <property type="entry name" value="CBM2_carb-bd_dom_sf"/>
</dbReference>
<dbReference type="InterPro" id="IPR001919">
    <property type="entry name" value="CBD2"/>
</dbReference>
<reference evidence="4 5" key="1">
    <citation type="submission" date="2020-04" db="EMBL/GenBank/DDBJ databases">
        <title>Genome sequence of Streptomyces galbus strain I339.</title>
        <authorList>
            <person name="Silva E.A.N."/>
            <person name="Merces M."/>
            <person name="Castelo Branco A.P.O.T."/>
            <person name="Vasconcelos P.C."/>
            <person name="Costa N.P."/>
            <person name="Marinho G.C.S."/>
            <person name="Oliveira C.J.B."/>
            <person name="Araujo D."/>
            <person name="Rodrigues Junior V.S."/>
            <person name="Almeida R."/>
            <person name="Silva Filho U.R."/>
            <person name="Andrade A.S.A."/>
            <person name="Cibulski S.P."/>
        </authorList>
    </citation>
    <scope>NUCLEOTIDE SEQUENCE [LARGE SCALE GENOMIC DNA]</scope>
    <source>
        <strain evidence="4 5">I339</strain>
    </source>
</reference>
<dbReference type="SUPFAM" id="SSF49384">
    <property type="entry name" value="Carbohydrate-binding domain"/>
    <property type="match status" value="1"/>
</dbReference>
<evidence type="ECO:0000313" key="5">
    <source>
        <dbReference type="Proteomes" id="UP000744032"/>
    </source>
</evidence>
<keyword evidence="1" id="KW-0732">Signal</keyword>
<dbReference type="InterPro" id="IPR008965">
    <property type="entry name" value="CBM2/CBM3_carb-bd_dom_sf"/>
</dbReference>
<proteinExistence type="predicted"/>
<organism evidence="4 5">
    <name type="scientific">Streptomyces galbus</name>
    <dbReference type="NCBI Taxonomy" id="33898"/>
    <lineage>
        <taxon>Bacteria</taxon>
        <taxon>Bacillati</taxon>
        <taxon>Actinomycetota</taxon>
        <taxon>Actinomycetes</taxon>
        <taxon>Kitasatosporales</taxon>
        <taxon>Streptomycetaceae</taxon>
        <taxon>Streptomyces</taxon>
    </lineage>
</organism>
<feature type="non-terminal residue" evidence="4">
    <location>
        <position position="1"/>
    </location>
</feature>